<dbReference type="GO" id="GO:0004637">
    <property type="term" value="F:phosphoribosylamine-glycine ligase activity"/>
    <property type="evidence" value="ECO:0007669"/>
    <property type="project" value="UniProtKB-UniRule"/>
</dbReference>
<dbReference type="GO" id="GO:0005524">
    <property type="term" value="F:ATP binding"/>
    <property type="evidence" value="ECO:0007669"/>
    <property type="project" value="UniProtKB-UniRule"/>
</dbReference>
<evidence type="ECO:0000256" key="7">
    <source>
        <dbReference type="ARBA" id="ARBA00022741"/>
    </source>
</evidence>
<dbReference type="InterPro" id="IPR020560">
    <property type="entry name" value="PRibGlycinamide_synth_C-dom"/>
</dbReference>
<protein>
    <recommendedName>
        <fullName evidence="4 14">Phosphoribosylamine--glycine ligase</fullName>
        <ecNumber evidence="4 14">6.3.4.13</ecNumber>
    </recommendedName>
    <alternativeName>
        <fullName evidence="14">GARS</fullName>
    </alternativeName>
    <alternativeName>
        <fullName evidence="12 14">Glycinamide ribonucleotide synthetase</fullName>
    </alternativeName>
    <alternativeName>
        <fullName evidence="13 14">Phosphoribosylglycinamide synthetase</fullName>
    </alternativeName>
</protein>
<evidence type="ECO:0000256" key="14">
    <source>
        <dbReference type="HAMAP-Rule" id="MF_00138"/>
    </source>
</evidence>
<dbReference type="UniPathway" id="UPA00074">
    <property type="reaction ID" value="UER00125"/>
</dbReference>
<dbReference type="GO" id="GO:0009113">
    <property type="term" value="P:purine nucleobase biosynthetic process"/>
    <property type="evidence" value="ECO:0007669"/>
    <property type="project" value="InterPro"/>
</dbReference>
<comment type="cofactor">
    <cofactor evidence="2">
        <name>Mg(2+)</name>
        <dbReference type="ChEBI" id="CHEBI:18420"/>
    </cofactor>
</comment>
<dbReference type="SMART" id="SM01209">
    <property type="entry name" value="GARS_A"/>
    <property type="match status" value="1"/>
</dbReference>
<dbReference type="InterPro" id="IPR020561">
    <property type="entry name" value="PRibGlycinamid_synth_ATP-grasp"/>
</dbReference>
<comment type="pathway">
    <text evidence="3 14">Purine metabolism; IMP biosynthesis via de novo pathway; N(1)-(5-phospho-D-ribosyl)glycinamide from 5-phospho-alpha-D-ribose 1-diphosphate: step 2/2.</text>
</comment>
<keyword evidence="8 14" id="KW-0658">Purine biosynthesis</keyword>
<dbReference type="EC" id="6.3.4.13" evidence="4 14"/>
<dbReference type="InterPro" id="IPR000115">
    <property type="entry name" value="PRibGlycinamide_synth"/>
</dbReference>
<dbReference type="GO" id="GO:0046872">
    <property type="term" value="F:metal ion binding"/>
    <property type="evidence" value="ECO:0007669"/>
    <property type="project" value="UniProtKB-KW"/>
</dbReference>
<name>G9QL56_9BACI</name>
<evidence type="ECO:0000256" key="10">
    <source>
        <dbReference type="ARBA" id="ARBA00023211"/>
    </source>
</evidence>
<evidence type="ECO:0000256" key="1">
    <source>
        <dbReference type="ARBA" id="ARBA00001936"/>
    </source>
</evidence>
<dbReference type="PROSITE" id="PS00184">
    <property type="entry name" value="GARS"/>
    <property type="match status" value="1"/>
</dbReference>
<evidence type="ECO:0000256" key="12">
    <source>
        <dbReference type="ARBA" id="ARBA00042242"/>
    </source>
</evidence>
<evidence type="ECO:0000256" key="5">
    <source>
        <dbReference type="ARBA" id="ARBA00022598"/>
    </source>
</evidence>
<dbReference type="SMART" id="SM01210">
    <property type="entry name" value="GARS_C"/>
    <property type="match status" value="1"/>
</dbReference>
<dbReference type="PANTHER" id="PTHR43472:SF1">
    <property type="entry name" value="PHOSPHORIBOSYLAMINE--GLYCINE LIGASE, CHLOROPLASTIC"/>
    <property type="match status" value="1"/>
</dbReference>
<evidence type="ECO:0000256" key="11">
    <source>
        <dbReference type="ARBA" id="ARBA00038345"/>
    </source>
</evidence>
<dbReference type="SUPFAM" id="SSF56059">
    <property type="entry name" value="Glutathione synthetase ATP-binding domain-like"/>
    <property type="match status" value="1"/>
</dbReference>
<dbReference type="Pfam" id="PF01071">
    <property type="entry name" value="GARS_A"/>
    <property type="match status" value="1"/>
</dbReference>
<evidence type="ECO:0000256" key="3">
    <source>
        <dbReference type="ARBA" id="ARBA00005174"/>
    </source>
</evidence>
<dbReference type="InterPro" id="IPR020562">
    <property type="entry name" value="PRibGlycinamide_synth_N"/>
</dbReference>
<dbReference type="InterPro" id="IPR016185">
    <property type="entry name" value="PreATP-grasp_dom_sf"/>
</dbReference>
<sequence>MRKEVAGLKILVVGRGGREHAICKKLNESVLVEKVFCAPGNAGIAEDAELVNIDEMDFAGLADFAERQDIELTVIGPENPLAAGIVDYFQQRGLAVFGPNRKAAQLESSKSFAKELMKKYQIPTASYAVFEEYEEAKAYIVQHGAPIVLKADGLAAGKGVTVAMTLEEALSALEEMLLNQKFGEASSKLVIEEYLQGEEYSLMAFVQGEKVYPMVAAQDHKRAYDGDKGPNTGGMGAYSPVPHLPADIVEQSVREILEPCAKAMVKEGCPFTGVIFAGLMMTKQGPKTIEFNARFGDPETQVVLPRLESDLAQVFLDVLAGKDPQLKWKEEAVLGVVLASEGYPGSYQKGVPIKGLDEIEQATVYHAGTIRSEKGAICSDGGRVLLVAASGASVEAAQQQVYREMKKLDQPGFFYRKDIGARAIARFSF</sequence>
<organism evidence="17 18">
    <name type="scientific">Bacillus smithii 7_3_47FAA</name>
    <dbReference type="NCBI Taxonomy" id="665952"/>
    <lineage>
        <taxon>Bacteria</taxon>
        <taxon>Bacillati</taxon>
        <taxon>Bacillota</taxon>
        <taxon>Bacilli</taxon>
        <taxon>Bacillales</taxon>
        <taxon>Bacillaceae</taxon>
        <taxon>Bacillus</taxon>
    </lineage>
</organism>
<evidence type="ECO:0000313" key="17">
    <source>
        <dbReference type="EMBL" id="EHL78121.1"/>
    </source>
</evidence>
<gene>
    <name evidence="14" type="primary">purD</name>
    <name evidence="17" type="ORF">HMPREF1015_02466</name>
</gene>
<dbReference type="HAMAP" id="MF_00138">
    <property type="entry name" value="GARS"/>
    <property type="match status" value="1"/>
</dbReference>
<reference evidence="17 18" key="1">
    <citation type="submission" date="2011-09" db="EMBL/GenBank/DDBJ databases">
        <title>The Genome Sequence of Bacillus smithii 7_3_47FAA.</title>
        <authorList>
            <consortium name="The Broad Institute Genome Sequencing Platform"/>
            <person name="Earl A."/>
            <person name="Ward D."/>
            <person name="Feldgarden M."/>
            <person name="Gevers D."/>
            <person name="Daigneault M."/>
            <person name="Strauss J."/>
            <person name="Allen-Vercoe E."/>
            <person name="Young S.K."/>
            <person name="Zeng Q."/>
            <person name="Gargeya S."/>
            <person name="Fitzgerald M."/>
            <person name="Haas B."/>
            <person name="Abouelleil A."/>
            <person name="Alvarado L."/>
            <person name="Arachchi H.M."/>
            <person name="Berlin A."/>
            <person name="Brown A."/>
            <person name="Chapman S.B."/>
            <person name="Chen Z."/>
            <person name="Dunbar C."/>
            <person name="Freedman E."/>
            <person name="Gearin G."/>
            <person name="Goldberg J."/>
            <person name="Griggs A."/>
            <person name="Gujja S."/>
            <person name="Heiman D."/>
            <person name="Howarth C."/>
            <person name="Larson L."/>
            <person name="Lui A."/>
            <person name="MacDonald P.J.P."/>
            <person name="Montmayeur A."/>
            <person name="Murphy C."/>
            <person name="Neiman D."/>
            <person name="Pearson M."/>
            <person name="Priest M."/>
            <person name="Roberts A."/>
            <person name="Saif S."/>
            <person name="Shea T."/>
            <person name="Shenoy N."/>
            <person name="Sisk P."/>
            <person name="Stolte C."/>
            <person name="Sykes S."/>
            <person name="Wortman J."/>
            <person name="Nusbaum C."/>
            <person name="Birren B."/>
        </authorList>
    </citation>
    <scope>NUCLEOTIDE SEQUENCE [LARGE SCALE GENOMIC DNA]</scope>
    <source>
        <strain evidence="17 18">7_3_47FAA</strain>
    </source>
</reference>
<dbReference type="Gene3D" id="3.40.50.20">
    <property type="match status" value="1"/>
</dbReference>
<dbReference type="PANTHER" id="PTHR43472">
    <property type="entry name" value="PHOSPHORIBOSYLAMINE--GLYCINE LIGASE"/>
    <property type="match status" value="1"/>
</dbReference>
<keyword evidence="7 15" id="KW-0547">Nucleotide-binding</keyword>
<dbReference type="Pfam" id="PF02844">
    <property type="entry name" value="GARS_N"/>
    <property type="match status" value="1"/>
</dbReference>
<evidence type="ECO:0000313" key="18">
    <source>
        <dbReference type="Proteomes" id="UP000011747"/>
    </source>
</evidence>
<keyword evidence="9 15" id="KW-0067">ATP-binding</keyword>
<keyword evidence="5 14" id="KW-0436">Ligase</keyword>
<evidence type="ECO:0000256" key="8">
    <source>
        <dbReference type="ARBA" id="ARBA00022755"/>
    </source>
</evidence>
<dbReference type="InterPro" id="IPR020559">
    <property type="entry name" value="PRibGlycinamide_synth_CS"/>
</dbReference>
<dbReference type="FunFam" id="3.30.1490.20:FF:000006">
    <property type="entry name" value="phosphoribosylamine--glycine ligase, chloroplastic-like"/>
    <property type="match status" value="1"/>
</dbReference>
<dbReference type="NCBIfam" id="TIGR00877">
    <property type="entry name" value="purD"/>
    <property type="match status" value="1"/>
</dbReference>
<dbReference type="InterPro" id="IPR037123">
    <property type="entry name" value="PRibGlycinamide_synth_C_sf"/>
</dbReference>
<dbReference type="FunFam" id="3.30.470.20:FF:000018">
    <property type="entry name" value="Trifunctional purine biosynthetic protein adenosine-3"/>
    <property type="match status" value="1"/>
</dbReference>
<dbReference type="Pfam" id="PF02843">
    <property type="entry name" value="GARS_C"/>
    <property type="match status" value="1"/>
</dbReference>
<evidence type="ECO:0000256" key="4">
    <source>
        <dbReference type="ARBA" id="ARBA00013255"/>
    </source>
</evidence>
<evidence type="ECO:0000256" key="9">
    <source>
        <dbReference type="ARBA" id="ARBA00022840"/>
    </source>
</evidence>
<dbReference type="Proteomes" id="UP000011747">
    <property type="component" value="Unassembled WGS sequence"/>
</dbReference>
<comment type="caution">
    <text evidence="17">The sequence shown here is derived from an EMBL/GenBank/DDBJ whole genome shotgun (WGS) entry which is preliminary data.</text>
</comment>
<dbReference type="HOGENOM" id="CLU_027420_3_1_9"/>
<evidence type="ECO:0000256" key="13">
    <source>
        <dbReference type="ARBA" id="ARBA00042864"/>
    </source>
</evidence>
<evidence type="ECO:0000256" key="15">
    <source>
        <dbReference type="PROSITE-ProRule" id="PRU00409"/>
    </source>
</evidence>
<keyword evidence="18" id="KW-1185">Reference proteome</keyword>
<evidence type="ECO:0000256" key="6">
    <source>
        <dbReference type="ARBA" id="ARBA00022723"/>
    </source>
</evidence>
<evidence type="ECO:0000259" key="16">
    <source>
        <dbReference type="PROSITE" id="PS50975"/>
    </source>
</evidence>
<keyword evidence="6" id="KW-0479">Metal-binding</keyword>
<evidence type="ECO:0000256" key="2">
    <source>
        <dbReference type="ARBA" id="ARBA00001946"/>
    </source>
</evidence>
<comment type="cofactor">
    <cofactor evidence="1">
        <name>Mn(2+)</name>
        <dbReference type="ChEBI" id="CHEBI:29035"/>
    </cofactor>
</comment>
<dbReference type="EMBL" id="ACWF01000092">
    <property type="protein sequence ID" value="EHL78121.1"/>
    <property type="molecule type" value="Genomic_DNA"/>
</dbReference>
<dbReference type="PATRIC" id="fig|665952.3.peg.1769"/>
<dbReference type="Gene3D" id="3.30.1490.20">
    <property type="entry name" value="ATP-grasp fold, A domain"/>
    <property type="match status" value="1"/>
</dbReference>
<dbReference type="InterPro" id="IPR011054">
    <property type="entry name" value="Rudment_hybrid_motif"/>
</dbReference>
<dbReference type="PROSITE" id="PS50975">
    <property type="entry name" value="ATP_GRASP"/>
    <property type="match status" value="1"/>
</dbReference>
<dbReference type="InterPro" id="IPR011761">
    <property type="entry name" value="ATP-grasp"/>
</dbReference>
<dbReference type="SUPFAM" id="SSF52440">
    <property type="entry name" value="PreATP-grasp domain"/>
    <property type="match status" value="1"/>
</dbReference>
<dbReference type="InterPro" id="IPR013815">
    <property type="entry name" value="ATP_grasp_subdomain_1"/>
</dbReference>
<feature type="domain" description="ATP-grasp" evidence="16">
    <location>
        <begin position="114"/>
        <end position="320"/>
    </location>
</feature>
<accession>G9QL56</accession>
<dbReference type="FunFam" id="3.40.50.20:FF:000006">
    <property type="entry name" value="Phosphoribosylamine--glycine ligase, chloroplastic"/>
    <property type="match status" value="1"/>
</dbReference>
<proteinExistence type="inferred from homology"/>
<dbReference type="GO" id="GO:0006189">
    <property type="term" value="P:'de novo' IMP biosynthetic process"/>
    <property type="evidence" value="ECO:0007669"/>
    <property type="project" value="UniProtKB-UniRule"/>
</dbReference>
<dbReference type="SUPFAM" id="SSF51246">
    <property type="entry name" value="Rudiment single hybrid motif"/>
    <property type="match status" value="1"/>
</dbReference>
<comment type="catalytic activity">
    <reaction evidence="14">
        <text>5-phospho-beta-D-ribosylamine + glycine + ATP = N(1)-(5-phospho-beta-D-ribosyl)glycinamide + ADP + phosphate + H(+)</text>
        <dbReference type="Rhea" id="RHEA:17453"/>
        <dbReference type="ChEBI" id="CHEBI:15378"/>
        <dbReference type="ChEBI" id="CHEBI:30616"/>
        <dbReference type="ChEBI" id="CHEBI:43474"/>
        <dbReference type="ChEBI" id="CHEBI:57305"/>
        <dbReference type="ChEBI" id="CHEBI:58681"/>
        <dbReference type="ChEBI" id="CHEBI:143788"/>
        <dbReference type="ChEBI" id="CHEBI:456216"/>
        <dbReference type="EC" id="6.3.4.13"/>
    </reaction>
</comment>
<keyword evidence="10" id="KW-0464">Manganese</keyword>
<dbReference type="Gene3D" id="3.90.600.10">
    <property type="entry name" value="Phosphoribosylglycinamide synthetase, C-terminal domain"/>
    <property type="match status" value="1"/>
</dbReference>
<comment type="similarity">
    <text evidence="11 14">Belongs to the GARS family.</text>
</comment>
<dbReference type="Gene3D" id="3.30.470.20">
    <property type="entry name" value="ATP-grasp fold, B domain"/>
    <property type="match status" value="1"/>
</dbReference>
<dbReference type="AlphaFoldDB" id="G9QL56"/>